<feature type="region of interest" description="Disordered" evidence="2">
    <location>
        <begin position="57"/>
        <end position="90"/>
    </location>
</feature>
<evidence type="ECO:0000256" key="1">
    <source>
        <dbReference type="SAM" id="Coils"/>
    </source>
</evidence>
<sequence>MTLLQLGLAAVAALLAVSWGLVAYYKWRAARTQGENREIKQEIDRVKQQSAVIKTQLNNQRVRKKNEKDINSRNRSELIDSLSASGDLRD</sequence>
<feature type="coiled-coil region" evidence="1">
    <location>
        <begin position="29"/>
        <end position="56"/>
    </location>
</feature>
<name>A0A8S5L7R2_9CAUD</name>
<accession>A0A8S5L7R2</accession>
<organism evidence="3">
    <name type="scientific">Myoviridae sp. ctKHS5</name>
    <dbReference type="NCBI Taxonomy" id="2823541"/>
    <lineage>
        <taxon>Viruses</taxon>
        <taxon>Duplodnaviria</taxon>
        <taxon>Heunggongvirae</taxon>
        <taxon>Uroviricota</taxon>
        <taxon>Caudoviricetes</taxon>
    </lineage>
</organism>
<evidence type="ECO:0008006" key="4">
    <source>
        <dbReference type="Google" id="ProtNLM"/>
    </source>
</evidence>
<feature type="compositionally biased region" description="Basic and acidic residues" evidence="2">
    <location>
        <begin position="66"/>
        <end position="78"/>
    </location>
</feature>
<proteinExistence type="predicted"/>
<reference evidence="3" key="1">
    <citation type="journal article" date="2021" name="Proc. Natl. Acad. Sci. U.S.A.">
        <title>A Catalog of Tens of Thousands of Viruses from Human Metagenomes Reveals Hidden Associations with Chronic Diseases.</title>
        <authorList>
            <person name="Tisza M.J."/>
            <person name="Buck C.B."/>
        </authorList>
    </citation>
    <scope>NUCLEOTIDE SEQUENCE</scope>
    <source>
        <strain evidence="3">CtKHS5</strain>
    </source>
</reference>
<keyword evidence="1" id="KW-0175">Coiled coil</keyword>
<evidence type="ECO:0000313" key="3">
    <source>
        <dbReference type="EMBL" id="DAD65984.1"/>
    </source>
</evidence>
<dbReference type="Pfam" id="PF10883">
    <property type="entry name" value="DUF2681"/>
    <property type="match status" value="1"/>
</dbReference>
<evidence type="ECO:0000256" key="2">
    <source>
        <dbReference type="SAM" id="MobiDB-lite"/>
    </source>
</evidence>
<dbReference type="EMBL" id="BK014652">
    <property type="protein sequence ID" value="DAD65984.1"/>
    <property type="molecule type" value="Genomic_DNA"/>
</dbReference>
<dbReference type="InterPro" id="IPR020274">
    <property type="entry name" value="Uncharacterised_HI1496"/>
</dbReference>
<protein>
    <recommendedName>
        <fullName evidence="4">DUF2681 domain-containing protein</fullName>
    </recommendedName>
</protein>